<dbReference type="Proteomes" id="UP001354931">
    <property type="component" value="Unassembled WGS sequence"/>
</dbReference>
<dbReference type="PROSITE" id="PS50977">
    <property type="entry name" value="HTH_TETR_2"/>
    <property type="match status" value="1"/>
</dbReference>
<gene>
    <name evidence="6" type="ORF">OKJ99_25095</name>
</gene>
<comment type="caution">
    <text evidence="6">The sequence shown here is derived from an EMBL/GenBank/DDBJ whole genome shotgun (WGS) entry which is preliminary data.</text>
</comment>
<dbReference type="Pfam" id="PF13305">
    <property type="entry name" value="TetR_C_33"/>
    <property type="match status" value="1"/>
</dbReference>
<keyword evidence="2 4" id="KW-0238">DNA-binding</keyword>
<dbReference type="PANTHER" id="PTHR30055">
    <property type="entry name" value="HTH-TYPE TRANSCRIPTIONAL REGULATOR RUTR"/>
    <property type="match status" value="1"/>
</dbReference>
<dbReference type="InterPro" id="IPR025996">
    <property type="entry name" value="MT1864/Rv1816-like_C"/>
</dbReference>
<dbReference type="SUPFAM" id="SSF48498">
    <property type="entry name" value="Tetracyclin repressor-like, C-terminal domain"/>
    <property type="match status" value="1"/>
</dbReference>
<dbReference type="EMBL" id="JAOZYC010000136">
    <property type="protein sequence ID" value="MEB8340780.1"/>
    <property type="molecule type" value="Genomic_DNA"/>
</dbReference>
<accession>A0ABU6F9Q6</accession>
<protein>
    <submittedName>
        <fullName evidence="6">TetR/AcrR family transcriptional regulator</fullName>
    </submittedName>
</protein>
<feature type="domain" description="HTH tetR-type" evidence="5">
    <location>
        <begin position="17"/>
        <end position="78"/>
    </location>
</feature>
<dbReference type="Pfam" id="PF00440">
    <property type="entry name" value="TetR_N"/>
    <property type="match status" value="1"/>
</dbReference>
<keyword evidence="1" id="KW-0805">Transcription regulation</keyword>
<evidence type="ECO:0000259" key="5">
    <source>
        <dbReference type="PROSITE" id="PS50977"/>
    </source>
</evidence>
<evidence type="ECO:0000313" key="7">
    <source>
        <dbReference type="Proteomes" id="UP001354931"/>
    </source>
</evidence>
<dbReference type="PANTHER" id="PTHR30055:SF234">
    <property type="entry name" value="HTH-TYPE TRANSCRIPTIONAL REGULATOR BETI"/>
    <property type="match status" value="1"/>
</dbReference>
<evidence type="ECO:0000256" key="4">
    <source>
        <dbReference type="PROSITE-ProRule" id="PRU00335"/>
    </source>
</evidence>
<reference evidence="6 7" key="1">
    <citation type="submission" date="2022-10" db="EMBL/GenBank/DDBJ databases">
        <authorList>
            <person name="Xie J."/>
            <person name="Shen N."/>
        </authorList>
    </citation>
    <scope>NUCLEOTIDE SEQUENCE [LARGE SCALE GENOMIC DNA]</scope>
    <source>
        <strain evidence="6 7">YIM65594</strain>
    </source>
</reference>
<feature type="DNA-binding region" description="H-T-H motif" evidence="4">
    <location>
        <begin position="41"/>
        <end position="60"/>
    </location>
</feature>
<evidence type="ECO:0000256" key="3">
    <source>
        <dbReference type="ARBA" id="ARBA00023163"/>
    </source>
</evidence>
<dbReference type="Gene3D" id="1.10.357.10">
    <property type="entry name" value="Tetracycline Repressor, domain 2"/>
    <property type="match status" value="1"/>
</dbReference>
<dbReference type="InterPro" id="IPR009057">
    <property type="entry name" value="Homeodomain-like_sf"/>
</dbReference>
<dbReference type="SUPFAM" id="SSF46689">
    <property type="entry name" value="Homeodomain-like"/>
    <property type="match status" value="1"/>
</dbReference>
<name>A0ABU6F9Q6_9ACTN</name>
<keyword evidence="7" id="KW-1185">Reference proteome</keyword>
<evidence type="ECO:0000256" key="2">
    <source>
        <dbReference type="ARBA" id="ARBA00023125"/>
    </source>
</evidence>
<proteinExistence type="predicted"/>
<dbReference type="InterPro" id="IPR036271">
    <property type="entry name" value="Tet_transcr_reg_TetR-rel_C_sf"/>
</dbReference>
<dbReference type="RefSeq" id="WP_326019700.1">
    <property type="nucleotide sequence ID" value="NZ_JAOZYC010000136.1"/>
</dbReference>
<dbReference type="InterPro" id="IPR001647">
    <property type="entry name" value="HTH_TetR"/>
</dbReference>
<sequence length="205" mass="22850">MGEGFRRREQSQRGEGAALKDEILRTAARMLMESGREGDLSLRAVAREVGISAPSIYLHFKNRAELVATLTQRAYRRLAVELRSARDAAAEKEPHPALRAMARHYCCYALDNPRVYHLMFGIERIEVPRDEADPSPMREVLQVWLDAVSPLRRGQGAPGDEQLAVLLWASLHGIVSMAVALPFPTDRRSVLSRVDDLLGLLPDAA</sequence>
<keyword evidence="3" id="KW-0804">Transcription</keyword>
<organism evidence="6 7">
    <name type="scientific">Streptomyces endophyticus</name>
    <dbReference type="NCBI Taxonomy" id="714166"/>
    <lineage>
        <taxon>Bacteria</taxon>
        <taxon>Bacillati</taxon>
        <taxon>Actinomycetota</taxon>
        <taxon>Actinomycetes</taxon>
        <taxon>Kitasatosporales</taxon>
        <taxon>Streptomycetaceae</taxon>
        <taxon>Streptomyces</taxon>
    </lineage>
</organism>
<evidence type="ECO:0000256" key="1">
    <source>
        <dbReference type="ARBA" id="ARBA00023015"/>
    </source>
</evidence>
<evidence type="ECO:0000313" key="6">
    <source>
        <dbReference type="EMBL" id="MEB8340780.1"/>
    </source>
</evidence>
<dbReference type="InterPro" id="IPR050109">
    <property type="entry name" value="HTH-type_TetR-like_transc_reg"/>
</dbReference>